<dbReference type="InterPro" id="IPR045186">
    <property type="entry name" value="Indole-3-glycerol_P_synth"/>
</dbReference>
<feature type="region of interest" description="Disordered" evidence="9">
    <location>
        <begin position="65"/>
        <end position="105"/>
    </location>
</feature>
<dbReference type="InterPro" id="IPR013798">
    <property type="entry name" value="Indole-3-glycerol_P_synth_dom"/>
</dbReference>
<reference evidence="11" key="1">
    <citation type="submission" date="2020-10" db="EMBL/GenBank/DDBJ databases">
        <title>Unveiling of a novel bifunctional photoreceptor, Dualchrome1, isolated from a cosmopolitan green alga.</title>
        <authorList>
            <person name="Suzuki S."/>
            <person name="Kawachi M."/>
        </authorList>
    </citation>
    <scope>NUCLEOTIDE SEQUENCE</scope>
    <source>
        <strain evidence="11">NIES 2893</strain>
    </source>
</reference>
<protein>
    <recommendedName>
        <fullName evidence="3">indole-3-glycerol-phosphate synthase</fullName>
        <ecNumber evidence="3">4.1.1.48</ecNumber>
    </recommendedName>
</protein>
<evidence type="ECO:0000256" key="1">
    <source>
        <dbReference type="ARBA" id="ARBA00001633"/>
    </source>
</evidence>
<dbReference type="Pfam" id="PF00218">
    <property type="entry name" value="IGPS"/>
    <property type="match status" value="1"/>
</dbReference>
<feature type="compositionally biased region" description="Low complexity" evidence="9">
    <location>
        <begin position="36"/>
        <end position="52"/>
    </location>
</feature>
<dbReference type="AlphaFoldDB" id="A0A830H5W9"/>
<evidence type="ECO:0000256" key="2">
    <source>
        <dbReference type="ARBA" id="ARBA00004696"/>
    </source>
</evidence>
<accession>A0A830H5W9</accession>
<evidence type="ECO:0000256" key="3">
    <source>
        <dbReference type="ARBA" id="ARBA00012362"/>
    </source>
</evidence>
<dbReference type="GO" id="GO:0000162">
    <property type="term" value="P:L-tryptophan biosynthetic process"/>
    <property type="evidence" value="ECO:0007669"/>
    <property type="project" value="UniProtKB-UniPathway"/>
</dbReference>
<dbReference type="NCBIfam" id="NF001372">
    <property type="entry name" value="PRK00278.1-4"/>
    <property type="match status" value="1"/>
</dbReference>
<dbReference type="InterPro" id="IPR011060">
    <property type="entry name" value="RibuloseP-bd_barrel"/>
</dbReference>
<dbReference type="InterPro" id="IPR001468">
    <property type="entry name" value="Indole-3-GlycerolPSynthase_CS"/>
</dbReference>
<proteinExistence type="inferred from homology"/>
<evidence type="ECO:0000259" key="10">
    <source>
        <dbReference type="Pfam" id="PF00218"/>
    </source>
</evidence>
<dbReference type="EC" id="4.1.1.48" evidence="3"/>
<evidence type="ECO:0000256" key="4">
    <source>
        <dbReference type="ARBA" id="ARBA00022605"/>
    </source>
</evidence>
<dbReference type="PANTHER" id="PTHR22854:SF2">
    <property type="entry name" value="INDOLE-3-GLYCEROL-PHOSPHATE SYNTHASE"/>
    <property type="match status" value="1"/>
</dbReference>
<name>A0A830H5W9_9CHLO</name>
<evidence type="ECO:0000256" key="9">
    <source>
        <dbReference type="SAM" id="MobiDB-lite"/>
    </source>
</evidence>
<keyword evidence="7" id="KW-0057">Aromatic amino acid biosynthesis</keyword>
<organism evidence="11 12">
    <name type="scientific">Pycnococcus provasolii</name>
    <dbReference type="NCBI Taxonomy" id="41880"/>
    <lineage>
        <taxon>Eukaryota</taxon>
        <taxon>Viridiplantae</taxon>
        <taxon>Chlorophyta</taxon>
        <taxon>Pseudoscourfieldiophyceae</taxon>
        <taxon>Pseudoscourfieldiales</taxon>
        <taxon>Pycnococcaceae</taxon>
        <taxon>Pycnococcus</taxon>
    </lineage>
</organism>
<evidence type="ECO:0000313" key="11">
    <source>
        <dbReference type="EMBL" id="GHP01420.1"/>
    </source>
</evidence>
<evidence type="ECO:0000256" key="7">
    <source>
        <dbReference type="ARBA" id="ARBA00023141"/>
    </source>
</evidence>
<evidence type="ECO:0000256" key="5">
    <source>
        <dbReference type="ARBA" id="ARBA00022793"/>
    </source>
</evidence>
<dbReference type="PANTHER" id="PTHR22854">
    <property type="entry name" value="TRYPTOPHAN BIOSYNTHESIS PROTEIN"/>
    <property type="match status" value="1"/>
</dbReference>
<dbReference type="GO" id="GO:0004640">
    <property type="term" value="F:phosphoribosylanthranilate isomerase activity"/>
    <property type="evidence" value="ECO:0007669"/>
    <property type="project" value="TreeGrafter"/>
</dbReference>
<dbReference type="NCBIfam" id="NF001377">
    <property type="entry name" value="PRK00278.2-4"/>
    <property type="match status" value="1"/>
</dbReference>
<comment type="caution">
    <text evidence="11">The sequence shown here is derived from an EMBL/GenBank/DDBJ whole genome shotgun (WGS) entry which is preliminary data.</text>
</comment>
<dbReference type="OrthoDB" id="524799at2759"/>
<keyword evidence="6" id="KW-0822">Tryptophan biosynthesis</keyword>
<dbReference type="PROSITE" id="PS00614">
    <property type="entry name" value="IGPS"/>
    <property type="match status" value="1"/>
</dbReference>
<dbReference type="HAMAP" id="MF_00134_B">
    <property type="entry name" value="IGPS_B"/>
    <property type="match status" value="1"/>
</dbReference>
<dbReference type="CDD" id="cd00331">
    <property type="entry name" value="IGPS"/>
    <property type="match status" value="1"/>
</dbReference>
<keyword evidence="5" id="KW-0210">Decarboxylase</keyword>
<dbReference type="GO" id="GO:0004425">
    <property type="term" value="F:indole-3-glycerol-phosphate synthase activity"/>
    <property type="evidence" value="ECO:0007669"/>
    <property type="project" value="UniProtKB-EC"/>
</dbReference>
<sequence length="392" mass="42959">MAGPSGVCVSMSRARGVSVSRAHCGGARHPSRRRSPAIIRRSGRGLDQSSSSSLGFAFVCRATTEESESMPASEETGLPKGESSEEEEEVFIRRRPPHGRPRNPCGPIDFVVTDYVEENEPRNILEEIVWYKDTEIAARKDAMPLTRLAAGVKKAPPPRDFLAALKNTYKETNQPALIAEVKKASPSKGVIQPNFDPVRIAKAYEAGGATCLSVLTDEKFFQGSFSYLREIRAAGVTCPLLCKEFVVEPYQVFLARFYGADAILLIAAVLPNSDLAYLLKVVKSLGMTALVEVHTEGELERVLSIPEVELVGINNRDLGTFEVTLETTKRIMESKQGQECKDRDLVVVGESGIFTLDDVNFTQECGCRSILVGESLVKENDPETAIKTLFGR</sequence>
<feature type="domain" description="Indole-3-glycerol phosphate synthase" evidence="10">
    <location>
        <begin position="125"/>
        <end position="389"/>
    </location>
</feature>
<comment type="pathway">
    <text evidence="2">Amino-acid biosynthesis; L-tryptophan biosynthesis; L-tryptophan from chorismate: step 4/5.</text>
</comment>
<dbReference type="EMBL" id="BNJQ01000001">
    <property type="protein sequence ID" value="GHP01420.1"/>
    <property type="molecule type" value="Genomic_DNA"/>
</dbReference>
<dbReference type="Gene3D" id="3.20.20.70">
    <property type="entry name" value="Aldolase class I"/>
    <property type="match status" value="1"/>
</dbReference>
<dbReference type="Proteomes" id="UP000660262">
    <property type="component" value="Unassembled WGS sequence"/>
</dbReference>
<evidence type="ECO:0000313" key="12">
    <source>
        <dbReference type="Proteomes" id="UP000660262"/>
    </source>
</evidence>
<evidence type="ECO:0000256" key="6">
    <source>
        <dbReference type="ARBA" id="ARBA00022822"/>
    </source>
</evidence>
<feature type="region of interest" description="Disordered" evidence="9">
    <location>
        <begin position="18"/>
        <end position="52"/>
    </location>
</feature>
<keyword evidence="4" id="KW-0028">Amino-acid biosynthesis</keyword>
<dbReference type="UniPathway" id="UPA00035">
    <property type="reaction ID" value="UER00043"/>
</dbReference>
<comment type="catalytic activity">
    <reaction evidence="1">
        <text>1-(2-carboxyphenylamino)-1-deoxy-D-ribulose 5-phosphate + H(+) = (1S,2R)-1-C-(indol-3-yl)glycerol 3-phosphate + CO2 + H2O</text>
        <dbReference type="Rhea" id="RHEA:23476"/>
        <dbReference type="ChEBI" id="CHEBI:15377"/>
        <dbReference type="ChEBI" id="CHEBI:15378"/>
        <dbReference type="ChEBI" id="CHEBI:16526"/>
        <dbReference type="ChEBI" id="CHEBI:58613"/>
        <dbReference type="ChEBI" id="CHEBI:58866"/>
        <dbReference type="EC" id="4.1.1.48"/>
    </reaction>
</comment>
<dbReference type="InterPro" id="IPR013785">
    <property type="entry name" value="Aldolase_TIM"/>
</dbReference>
<evidence type="ECO:0000256" key="8">
    <source>
        <dbReference type="ARBA" id="ARBA00023239"/>
    </source>
</evidence>
<dbReference type="SUPFAM" id="SSF51366">
    <property type="entry name" value="Ribulose-phoshate binding barrel"/>
    <property type="match status" value="1"/>
</dbReference>
<dbReference type="FunFam" id="3.20.20.70:FF:000024">
    <property type="entry name" value="Indole-3-glycerol phosphate synthase"/>
    <property type="match status" value="1"/>
</dbReference>
<keyword evidence="8" id="KW-0456">Lyase</keyword>
<gene>
    <name evidence="11" type="ORF">PPROV_000017600</name>
</gene>
<keyword evidence="12" id="KW-1185">Reference proteome</keyword>